<feature type="transmembrane region" description="Helical" evidence="5">
    <location>
        <begin position="45"/>
        <end position="62"/>
    </location>
</feature>
<reference evidence="7" key="1">
    <citation type="submission" date="2021-02" db="EMBL/GenBank/DDBJ databases">
        <title>Strain Y2R2, a novel species of the genus Halomonas.</title>
        <authorList>
            <person name="Huang H."/>
        </authorList>
    </citation>
    <scope>NUCLEOTIDE SEQUENCE</scope>
    <source>
        <strain evidence="7">Y2R2</strain>
    </source>
</reference>
<evidence type="ECO:0000256" key="1">
    <source>
        <dbReference type="ARBA" id="ARBA00004141"/>
    </source>
</evidence>
<organism evidence="7 8">
    <name type="scientific">Halomonas binhaiensis</name>
    <dbReference type="NCBI Taxonomy" id="2562282"/>
    <lineage>
        <taxon>Bacteria</taxon>
        <taxon>Pseudomonadati</taxon>
        <taxon>Pseudomonadota</taxon>
        <taxon>Gammaproteobacteria</taxon>
        <taxon>Oceanospirillales</taxon>
        <taxon>Halomonadaceae</taxon>
        <taxon>Halomonas</taxon>
    </lineage>
</organism>
<gene>
    <name evidence="7" type="ORF">E4T21_11895</name>
</gene>
<keyword evidence="4 5" id="KW-0472">Membrane</keyword>
<protein>
    <submittedName>
        <fullName evidence="7">O-antigen ligase family protein</fullName>
    </submittedName>
</protein>
<proteinExistence type="predicted"/>
<feature type="domain" description="O-antigen ligase-related" evidence="6">
    <location>
        <begin position="179"/>
        <end position="344"/>
    </location>
</feature>
<feature type="transmembrane region" description="Helical" evidence="5">
    <location>
        <begin position="145"/>
        <end position="163"/>
    </location>
</feature>
<sequence>MLSLVLFVALQFLMRDVGGKAESLTALLGLGTLLWYGKGIRGSGALWLLLAAILVQCLSWGLGYLHHPEWVADNPQIDRLAKLFIFVAVAWWLAGSTRLTLWVWGLAVVGFVLSTFTHDGALQEWWAGFHGQRAGFGVRNEQHGAMLFGVVLLGLVVFAPRWLRYRSVWSWLSRAGWGLLVVIALCGVLIGQTRAVWLGLVLSLGFVLMLWLVYLARQQSGKVAIKALSLSLLVVGILALAGIWLAQDLLVERVAKEADVIAQLAAGEIQDVPYSSIGIRIHTWIAATEWIAERPLVGWGGEGRGLVIEHTPWLPDFVKQNYGHLHNYFLEIWVAYGLIGVLVIATLAAWIGWATWRAWRAGVMPTDMALFGAAFFVYWIVLNQFESYDSFWTGVFVHNIIVGGLVTHYWRSIRQA</sequence>
<evidence type="ECO:0000256" key="4">
    <source>
        <dbReference type="ARBA" id="ARBA00023136"/>
    </source>
</evidence>
<feature type="transmembrane region" description="Helical" evidence="5">
    <location>
        <begin position="368"/>
        <end position="385"/>
    </location>
</feature>
<evidence type="ECO:0000256" key="5">
    <source>
        <dbReference type="SAM" id="Phobius"/>
    </source>
</evidence>
<feature type="transmembrane region" description="Helical" evidence="5">
    <location>
        <begin position="83"/>
        <end position="104"/>
    </location>
</feature>
<dbReference type="GO" id="GO:0016874">
    <property type="term" value="F:ligase activity"/>
    <property type="evidence" value="ECO:0007669"/>
    <property type="project" value="UniProtKB-KW"/>
</dbReference>
<dbReference type="InterPro" id="IPR051533">
    <property type="entry name" value="WaaL-like"/>
</dbReference>
<dbReference type="KEGG" id="hbh:E4T21_11895"/>
<name>A0A5C1NN31_9GAMM</name>
<evidence type="ECO:0000256" key="2">
    <source>
        <dbReference type="ARBA" id="ARBA00022692"/>
    </source>
</evidence>
<comment type="subcellular location">
    <subcellularLocation>
        <location evidence="1">Membrane</location>
        <topology evidence="1">Multi-pass membrane protein</topology>
    </subcellularLocation>
</comment>
<accession>A0A5C1NN31</accession>
<dbReference type="GO" id="GO:0016020">
    <property type="term" value="C:membrane"/>
    <property type="evidence" value="ECO:0007669"/>
    <property type="project" value="UniProtKB-SubCell"/>
</dbReference>
<dbReference type="PANTHER" id="PTHR37422">
    <property type="entry name" value="TEICHURONIC ACID BIOSYNTHESIS PROTEIN TUAE"/>
    <property type="match status" value="1"/>
</dbReference>
<dbReference type="Pfam" id="PF04932">
    <property type="entry name" value="Wzy_C"/>
    <property type="match status" value="1"/>
</dbReference>
<dbReference type="OrthoDB" id="8576060at2"/>
<evidence type="ECO:0000313" key="7">
    <source>
        <dbReference type="EMBL" id="QEM84061.1"/>
    </source>
</evidence>
<keyword evidence="7" id="KW-0436">Ligase</keyword>
<keyword evidence="8" id="KW-1185">Reference proteome</keyword>
<evidence type="ECO:0000259" key="6">
    <source>
        <dbReference type="Pfam" id="PF04932"/>
    </source>
</evidence>
<dbReference type="EMBL" id="CP038437">
    <property type="protein sequence ID" value="QEM84061.1"/>
    <property type="molecule type" value="Genomic_DNA"/>
</dbReference>
<feature type="transmembrane region" description="Helical" evidence="5">
    <location>
        <begin position="197"/>
        <end position="215"/>
    </location>
</feature>
<dbReference type="InterPro" id="IPR007016">
    <property type="entry name" value="O-antigen_ligase-rel_domated"/>
</dbReference>
<keyword evidence="3 5" id="KW-1133">Transmembrane helix</keyword>
<dbReference type="Proteomes" id="UP000324285">
    <property type="component" value="Chromosome"/>
</dbReference>
<feature type="transmembrane region" description="Helical" evidence="5">
    <location>
        <begin position="175"/>
        <end position="191"/>
    </location>
</feature>
<evidence type="ECO:0000313" key="8">
    <source>
        <dbReference type="Proteomes" id="UP000324285"/>
    </source>
</evidence>
<dbReference type="AlphaFoldDB" id="A0A5C1NN31"/>
<feature type="transmembrane region" description="Helical" evidence="5">
    <location>
        <begin position="391"/>
        <end position="410"/>
    </location>
</feature>
<keyword evidence="2 5" id="KW-0812">Transmembrane</keyword>
<evidence type="ECO:0000256" key="3">
    <source>
        <dbReference type="ARBA" id="ARBA00022989"/>
    </source>
</evidence>
<dbReference type="PANTHER" id="PTHR37422:SF13">
    <property type="entry name" value="LIPOPOLYSACCHARIDE BIOSYNTHESIS PROTEIN PA4999-RELATED"/>
    <property type="match status" value="1"/>
</dbReference>
<feature type="transmembrane region" description="Helical" evidence="5">
    <location>
        <begin position="227"/>
        <end position="246"/>
    </location>
</feature>
<feature type="transmembrane region" description="Helical" evidence="5">
    <location>
        <begin position="333"/>
        <end position="356"/>
    </location>
</feature>